<evidence type="ECO:0000259" key="10">
    <source>
        <dbReference type="PROSITE" id="PS51414"/>
    </source>
</evidence>
<dbReference type="GO" id="GO:0005634">
    <property type="term" value="C:nucleus"/>
    <property type="evidence" value="ECO:0007669"/>
    <property type="project" value="InterPro"/>
</dbReference>
<keyword evidence="3 6" id="KW-0863">Zinc-finger</keyword>
<proteinExistence type="predicted"/>
<feature type="region of interest" description="Disordered" evidence="7">
    <location>
        <begin position="119"/>
        <end position="160"/>
    </location>
</feature>
<evidence type="ECO:0000256" key="4">
    <source>
        <dbReference type="ARBA" id="ARBA00022833"/>
    </source>
</evidence>
<dbReference type="GeneID" id="100750637"/>
<dbReference type="Gene3D" id="1.20.920.10">
    <property type="entry name" value="Bromodomain-like"/>
    <property type="match status" value="1"/>
</dbReference>
<dbReference type="PANTHER" id="PTHR46386:SF1">
    <property type="entry name" value="NUCLEAR BODY PROTEIN SP140-LIKE PROTEIN"/>
    <property type="match status" value="1"/>
</dbReference>
<feature type="region of interest" description="Disordered" evidence="7">
    <location>
        <begin position="205"/>
        <end position="242"/>
    </location>
</feature>
<dbReference type="Pfam" id="PF00439">
    <property type="entry name" value="Bromodomain"/>
    <property type="match status" value="1"/>
</dbReference>
<keyword evidence="4" id="KW-0862">Zinc</keyword>
<evidence type="ECO:0000256" key="3">
    <source>
        <dbReference type="ARBA" id="ARBA00022771"/>
    </source>
</evidence>
<dbReference type="InterPro" id="IPR001487">
    <property type="entry name" value="Bromodomain"/>
</dbReference>
<dbReference type="InterPro" id="IPR019787">
    <property type="entry name" value="Znf_PHD-finger"/>
</dbReference>
<feature type="compositionally biased region" description="Polar residues" evidence="7">
    <location>
        <begin position="125"/>
        <end position="139"/>
    </location>
</feature>
<evidence type="ECO:0000256" key="6">
    <source>
        <dbReference type="PROSITE-ProRule" id="PRU00146"/>
    </source>
</evidence>
<feature type="region of interest" description="Disordered" evidence="7">
    <location>
        <begin position="284"/>
        <end position="318"/>
    </location>
</feature>
<accession>A0A9J7FCY2</accession>
<feature type="region of interest" description="Disordered" evidence="7">
    <location>
        <begin position="386"/>
        <end position="416"/>
    </location>
</feature>
<feature type="domain" description="PHD-type" evidence="8">
    <location>
        <begin position="417"/>
        <end position="463"/>
    </location>
</feature>
<evidence type="ECO:0000256" key="5">
    <source>
        <dbReference type="ARBA" id="ARBA00023117"/>
    </source>
</evidence>
<keyword evidence="1" id="KW-0597">Phosphoprotein</keyword>
<dbReference type="KEGG" id="cge:100750637"/>
<dbReference type="FunFam" id="1.20.920.10:FF:000028">
    <property type="entry name" value="Nuclear autoantigen Sp-100"/>
    <property type="match status" value="1"/>
</dbReference>
<dbReference type="Pfam" id="PF01342">
    <property type="entry name" value="SAND"/>
    <property type="match status" value="1"/>
</dbReference>
<dbReference type="Proteomes" id="UP001108280">
    <property type="component" value="Chromosome 2"/>
</dbReference>
<dbReference type="InterPro" id="IPR001965">
    <property type="entry name" value="Znf_PHD"/>
</dbReference>
<sequence length="593" mass="68376">MSTEQEDTENNPFKPIFLHFKRLKVSISTAIKKPFPFLEFLRDNELITNKMYDDLQDSCTNLVPLQKVVYRALEELEKRLDMVVLGLLFSDENMKAYPDLELILKSFGNVSQNTFCSQRSDRGDLNSQLSLEQGPGNSCSQGSLPWSPSGPSSSDGWRINDRRNTNHIQENQTEDHQSSSLQIHNVRSLCENGLSEDLLETVQINPLRRDTTGDNTDELERDQATPDAEPEGAEQRSQGTQVYPCSVHLIDIKQENSSFVSGREETEASTSHNQASEVIVLSSEDSHDGNNHSGESTPVICQSSPRNPRQHNVDFSSPELPVTCGTAKGILHKKKFEQGIHIKSIRSETGGWLTPMKFEIKGDRGGSKNWRQSIRCCGEPLKKLIEEGKLPNPPRKRGKKQNPPNPRRRTKKKPDISKQCKVCGQGRRLHECAMCKKFYHKRCHIPPEEVKSGLWSCIFCKTKDQLSYQENQARHKESEVLRRKMLPEEQQKCELLLLTIYCHPKSRFFISKPKKRKENFPDIQEHMWLNKIKYRLNRKTYLSVQHFVKDMRLIFWNHRIIYNNCKFSNLGVTVRSLFEKTFKRIFSIEETSN</sequence>
<dbReference type="InterPro" id="IPR004865">
    <property type="entry name" value="HSR_dom"/>
</dbReference>
<dbReference type="InterPro" id="IPR036427">
    <property type="entry name" value="Bromodomain-like_sf"/>
</dbReference>
<dbReference type="InterPro" id="IPR011011">
    <property type="entry name" value="Znf_FYVE_PHD"/>
</dbReference>
<dbReference type="InterPro" id="IPR010919">
    <property type="entry name" value="SAND-like_dom_sf"/>
</dbReference>
<feature type="domain" description="SAND" evidence="9">
    <location>
        <begin position="310"/>
        <end position="391"/>
    </location>
</feature>
<reference evidence="12" key="3">
    <citation type="submission" date="2025-08" db="UniProtKB">
        <authorList>
            <consortium name="RefSeq"/>
        </authorList>
    </citation>
    <scope>IDENTIFICATION</scope>
    <source>
        <strain evidence="12">17A/GY</strain>
        <tissue evidence="12">Liver</tissue>
    </source>
</reference>
<evidence type="ECO:0000256" key="2">
    <source>
        <dbReference type="ARBA" id="ARBA00022723"/>
    </source>
</evidence>
<feature type="region of interest" description="Disordered" evidence="7">
    <location>
        <begin position="256"/>
        <end position="275"/>
    </location>
</feature>
<keyword evidence="2" id="KW-0479">Metal-binding</keyword>
<dbReference type="PANTHER" id="PTHR46386">
    <property type="entry name" value="NUCLEAR BODY PROTEIN SP140"/>
    <property type="match status" value="1"/>
</dbReference>
<evidence type="ECO:0000259" key="9">
    <source>
        <dbReference type="PROSITE" id="PS50864"/>
    </source>
</evidence>
<dbReference type="PROSITE" id="PS50016">
    <property type="entry name" value="ZF_PHD_2"/>
    <property type="match status" value="1"/>
</dbReference>
<dbReference type="GO" id="GO:0008270">
    <property type="term" value="F:zinc ion binding"/>
    <property type="evidence" value="ECO:0007669"/>
    <property type="project" value="UniProtKB-KW"/>
</dbReference>
<keyword evidence="11" id="KW-1185">Reference proteome</keyword>
<dbReference type="InterPro" id="IPR013083">
    <property type="entry name" value="Znf_RING/FYVE/PHD"/>
</dbReference>
<dbReference type="SUPFAM" id="SSF63763">
    <property type="entry name" value="SAND domain-like"/>
    <property type="match status" value="1"/>
</dbReference>
<feature type="domain" description="HSR" evidence="10">
    <location>
        <begin position="1"/>
        <end position="112"/>
    </location>
</feature>
<evidence type="ECO:0000259" key="8">
    <source>
        <dbReference type="PROSITE" id="PS50016"/>
    </source>
</evidence>
<organism evidence="11 12">
    <name type="scientific">Cricetulus griseus</name>
    <name type="common">Chinese hamster</name>
    <name type="synonym">Cricetulus barabensis griseus</name>
    <dbReference type="NCBI Taxonomy" id="10029"/>
    <lineage>
        <taxon>Eukaryota</taxon>
        <taxon>Metazoa</taxon>
        <taxon>Chordata</taxon>
        <taxon>Craniata</taxon>
        <taxon>Vertebrata</taxon>
        <taxon>Euteleostomi</taxon>
        <taxon>Mammalia</taxon>
        <taxon>Eutheria</taxon>
        <taxon>Euarchontoglires</taxon>
        <taxon>Glires</taxon>
        <taxon>Rodentia</taxon>
        <taxon>Myomorpha</taxon>
        <taxon>Muroidea</taxon>
        <taxon>Cricetidae</taxon>
        <taxon>Cricetinae</taxon>
        <taxon>Cricetulus</taxon>
    </lineage>
</organism>
<dbReference type="RefSeq" id="XP_027253235.1">
    <property type="nucleotide sequence ID" value="XM_027397434.2"/>
</dbReference>
<dbReference type="GO" id="GO:0003677">
    <property type="term" value="F:DNA binding"/>
    <property type="evidence" value="ECO:0007669"/>
    <property type="project" value="InterPro"/>
</dbReference>
<dbReference type="SMART" id="SM00297">
    <property type="entry name" value="BROMO"/>
    <property type="match status" value="1"/>
</dbReference>
<evidence type="ECO:0000313" key="12">
    <source>
        <dbReference type="RefSeq" id="XP_027253235.1"/>
    </source>
</evidence>
<dbReference type="SUPFAM" id="SSF57903">
    <property type="entry name" value="FYVE/PHD zinc finger"/>
    <property type="match status" value="1"/>
</dbReference>
<name>A0A9J7FCY2_CRIGR</name>
<feature type="compositionally biased region" description="Polar residues" evidence="7">
    <location>
        <begin position="291"/>
        <end position="307"/>
    </location>
</feature>
<dbReference type="OrthoDB" id="1870062at2759"/>
<dbReference type="InterPro" id="IPR043563">
    <property type="entry name" value="Sp110/Sp140/Sp140L-like"/>
</dbReference>
<evidence type="ECO:0000313" key="11">
    <source>
        <dbReference type="Proteomes" id="UP001108280"/>
    </source>
</evidence>
<dbReference type="SMART" id="SM00258">
    <property type="entry name" value="SAND"/>
    <property type="match status" value="1"/>
</dbReference>
<dbReference type="Pfam" id="PF03172">
    <property type="entry name" value="HSR"/>
    <property type="match status" value="1"/>
</dbReference>
<dbReference type="GO" id="GO:0000981">
    <property type="term" value="F:DNA-binding transcription factor activity, RNA polymerase II-specific"/>
    <property type="evidence" value="ECO:0007669"/>
    <property type="project" value="TreeGrafter"/>
</dbReference>
<dbReference type="CDD" id="cd15626">
    <property type="entry name" value="PHD_SP110_140"/>
    <property type="match status" value="1"/>
</dbReference>
<dbReference type="Gene3D" id="3.10.390.10">
    <property type="entry name" value="SAND domain-like"/>
    <property type="match status" value="1"/>
</dbReference>
<dbReference type="PROSITE" id="PS50864">
    <property type="entry name" value="SAND"/>
    <property type="match status" value="1"/>
</dbReference>
<dbReference type="Gene3D" id="3.30.40.10">
    <property type="entry name" value="Zinc/RING finger domain, C3HC4 (zinc finger)"/>
    <property type="match status" value="1"/>
</dbReference>
<dbReference type="AlphaFoldDB" id="A0A9J7FCY2"/>
<dbReference type="SUPFAM" id="SSF47370">
    <property type="entry name" value="Bromodomain"/>
    <property type="match status" value="1"/>
</dbReference>
<feature type="compositionally biased region" description="Low complexity" evidence="7">
    <location>
        <begin position="140"/>
        <end position="156"/>
    </location>
</feature>
<reference evidence="11" key="2">
    <citation type="journal article" date="2020" name="Biotechnol. Bioeng.">
        <title>Chromosome-scale scaffolds for the Chinese hamster reference genome assembly to facilitate the study of the CHO epigenome.</title>
        <authorList>
            <person name="Hilliard W."/>
            <person name="MacDonald M."/>
            <person name="Lee K.H."/>
        </authorList>
    </citation>
    <scope>NUCLEOTIDE SEQUENCE [LARGE SCALE GENOMIC DNA]</scope>
    <source>
        <strain evidence="11">17A/GY</strain>
    </source>
</reference>
<dbReference type="InterPro" id="IPR000770">
    <property type="entry name" value="SAND_dom"/>
</dbReference>
<dbReference type="SMART" id="SM00249">
    <property type="entry name" value="PHD"/>
    <property type="match status" value="1"/>
</dbReference>
<keyword evidence="5" id="KW-0103">Bromodomain</keyword>
<dbReference type="PROSITE" id="PS51414">
    <property type="entry name" value="HSR"/>
    <property type="match status" value="1"/>
</dbReference>
<evidence type="ECO:0000256" key="1">
    <source>
        <dbReference type="ARBA" id="ARBA00022553"/>
    </source>
</evidence>
<feature type="compositionally biased region" description="Basic residues" evidence="7">
    <location>
        <begin position="394"/>
        <end position="412"/>
    </location>
</feature>
<gene>
    <name evidence="12" type="primary">LOC100750637</name>
</gene>
<reference evidence="11" key="1">
    <citation type="journal article" date="2018" name="Biotechnol. Bioeng.">
        <title>A reference genome of the Chinese hamster based on a hybrid assembly strategy.</title>
        <authorList>
            <person name="Rupp O."/>
            <person name="MacDonald M.L."/>
            <person name="Li S."/>
            <person name="Dhiman H."/>
            <person name="Polson S."/>
            <person name="Griep S."/>
            <person name="Heffner K."/>
            <person name="Hernandez I."/>
            <person name="Brinkrolf K."/>
            <person name="Jadhav V."/>
            <person name="Samoudi M."/>
            <person name="Hao H."/>
            <person name="Kingham B."/>
            <person name="Goesmann A."/>
            <person name="Betenbaugh M.J."/>
            <person name="Lewis N.E."/>
            <person name="Borth N."/>
            <person name="Lee K.H."/>
        </authorList>
    </citation>
    <scope>NUCLEOTIDE SEQUENCE [LARGE SCALE GENOMIC DNA]</scope>
    <source>
        <strain evidence="11">17A/GY</strain>
    </source>
</reference>
<evidence type="ECO:0000256" key="7">
    <source>
        <dbReference type="SAM" id="MobiDB-lite"/>
    </source>
</evidence>
<protein>
    <submittedName>
        <fullName evidence="12">Nuclear autoantigen Sp-100 isoform X2</fullName>
    </submittedName>
</protein>